<evidence type="ECO:0000313" key="3">
    <source>
        <dbReference type="Proteomes" id="UP000620075"/>
    </source>
</evidence>
<dbReference type="EMBL" id="JAEKNQ010000052">
    <property type="protein sequence ID" value="MBJ7604096.1"/>
    <property type="molecule type" value="Genomic_DNA"/>
</dbReference>
<name>A0A934KIA9_9BACT</name>
<reference evidence="2 3" key="1">
    <citation type="submission" date="2020-10" db="EMBL/GenBank/DDBJ databases">
        <title>Ca. Dormibacterota MAGs.</title>
        <authorList>
            <person name="Montgomery K."/>
        </authorList>
    </citation>
    <scope>NUCLEOTIDE SEQUENCE [LARGE SCALE GENOMIC DNA]</scope>
    <source>
        <strain evidence="2">SC8811_S16_3</strain>
    </source>
</reference>
<sequence>MRRLVGNAWFENKDVGWGLAPARWEGWAVTAGFVLVMTATLLAPILMGRHWRMASYLPYIGLAAVEVLAFITVPILTSVWLKPR</sequence>
<comment type="caution">
    <text evidence="2">The sequence shown here is derived from an EMBL/GenBank/DDBJ whole genome shotgun (WGS) entry which is preliminary data.</text>
</comment>
<feature type="transmembrane region" description="Helical" evidence="1">
    <location>
        <begin position="27"/>
        <end position="47"/>
    </location>
</feature>
<keyword evidence="1" id="KW-1133">Transmembrane helix</keyword>
<keyword evidence="1" id="KW-0812">Transmembrane</keyword>
<protein>
    <submittedName>
        <fullName evidence="2">Uncharacterized protein</fullName>
    </submittedName>
</protein>
<dbReference type="AlphaFoldDB" id="A0A934KIA9"/>
<feature type="transmembrane region" description="Helical" evidence="1">
    <location>
        <begin position="59"/>
        <end position="81"/>
    </location>
</feature>
<gene>
    <name evidence="2" type="ORF">JF888_13030</name>
</gene>
<organism evidence="2 3">
    <name type="scientific">Candidatus Dormiibacter inghamiae</name>
    <dbReference type="NCBI Taxonomy" id="3127013"/>
    <lineage>
        <taxon>Bacteria</taxon>
        <taxon>Bacillati</taxon>
        <taxon>Candidatus Dormiibacterota</taxon>
        <taxon>Candidatus Dormibacteria</taxon>
        <taxon>Candidatus Dormibacterales</taxon>
        <taxon>Candidatus Dormibacteraceae</taxon>
        <taxon>Candidatus Dormiibacter</taxon>
    </lineage>
</organism>
<keyword evidence="1" id="KW-0472">Membrane</keyword>
<dbReference type="RefSeq" id="WP_338181159.1">
    <property type="nucleotide sequence ID" value="NZ_JAEKNQ010000052.1"/>
</dbReference>
<accession>A0A934KIA9</accession>
<evidence type="ECO:0000256" key="1">
    <source>
        <dbReference type="SAM" id="Phobius"/>
    </source>
</evidence>
<evidence type="ECO:0000313" key="2">
    <source>
        <dbReference type="EMBL" id="MBJ7604096.1"/>
    </source>
</evidence>
<proteinExistence type="predicted"/>
<dbReference type="Proteomes" id="UP000620075">
    <property type="component" value="Unassembled WGS sequence"/>
</dbReference>